<sequence length="365" mass="38204">MNAPQNFSELHTHPAPESILDAAACELPDAGAPEARSILSGLACLRQLPLPTAAVLIVQDPDASHVHTRARWRELGRAPSRGARPSALPGPQGSVELVYDERQTTSLGKGTAPDSSIEPVAADAAVDNLITVLPGVGVAAREDRDVPGEGRRTVLGRRLAEPAFVPSRAGHERAVLAEVVLTDSWFGLSAREQLADLLPVVAEVLAAEGLPLGALEVEEHAAAEHRLDAEGVTKDERRHLLAAYPLIEHLRTRKIGDAAQPAEGGSGTEGADAGADAGMGAGGGATEVTDASTAGASARLAGWLAAARMGMERDYPSETHTADLGQALRLAAKLECLCLDCCARSGVAFPEGRGTELLDWWRQRD</sequence>
<protein>
    <submittedName>
        <fullName evidence="1">Uncharacterized protein</fullName>
    </submittedName>
</protein>
<keyword evidence="2" id="KW-1185">Reference proteome</keyword>
<dbReference type="OrthoDB" id="502624at2"/>
<gene>
    <name evidence="1" type="ORF">CFRA_04710</name>
</gene>
<dbReference type="KEGG" id="cfk:CFRA_04710"/>
<dbReference type="AlphaFoldDB" id="A0A1L7CS55"/>
<dbReference type="RefSeq" id="WP_075663658.1">
    <property type="nucleotide sequence ID" value="NZ_CP009247.1"/>
</dbReference>
<organism evidence="1 2">
    <name type="scientific">Corynebacterium frankenforstense DSM 45800</name>
    <dbReference type="NCBI Taxonomy" id="1437875"/>
    <lineage>
        <taxon>Bacteria</taxon>
        <taxon>Bacillati</taxon>
        <taxon>Actinomycetota</taxon>
        <taxon>Actinomycetes</taxon>
        <taxon>Mycobacteriales</taxon>
        <taxon>Corynebacteriaceae</taxon>
        <taxon>Corynebacterium</taxon>
    </lineage>
</organism>
<dbReference type="EMBL" id="CP009247">
    <property type="protein sequence ID" value="APT88673.1"/>
    <property type="molecule type" value="Genomic_DNA"/>
</dbReference>
<accession>A0A1L7CS55</accession>
<name>A0A1L7CS55_9CORY</name>
<proteinExistence type="predicted"/>
<reference evidence="1 2" key="1">
    <citation type="submission" date="2014-08" db="EMBL/GenBank/DDBJ databases">
        <title>Complete genome sequence of Corynebacterium frankenforstense ST18(T) (=DSM 45800(T)), isolated from raw cow milk.</title>
        <authorList>
            <person name="Ruckert C."/>
            <person name="Albersmeier A."/>
            <person name="Winkler A."/>
            <person name="Lipski A."/>
            <person name="Kalinowski J."/>
        </authorList>
    </citation>
    <scope>NUCLEOTIDE SEQUENCE [LARGE SCALE GENOMIC DNA]</scope>
    <source>
        <strain evidence="1 2">ST18</strain>
    </source>
</reference>
<evidence type="ECO:0000313" key="2">
    <source>
        <dbReference type="Proteomes" id="UP000185434"/>
    </source>
</evidence>
<dbReference type="STRING" id="1437875.CFRA_04710"/>
<dbReference type="Proteomes" id="UP000185434">
    <property type="component" value="Chromosome"/>
</dbReference>
<evidence type="ECO:0000313" key="1">
    <source>
        <dbReference type="EMBL" id="APT88673.1"/>
    </source>
</evidence>